<feature type="region of interest" description="Disordered" evidence="1">
    <location>
        <begin position="93"/>
        <end position="139"/>
    </location>
</feature>
<keyword evidence="3" id="KW-1185">Reference proteome</keyword>
<dbReference type="AlphaFoldDB" id="A0A163LJN4"/>
<organism evidence="2 3">
    <name type="scientific">Didymella rabiei</name>
    <name type="common">Chickpea ascochyta blight fungus</name>
    <name type="synonym">Mycosphaerella rabiei</name>
    <dbReference type="NCBI Taxonomy" id="5454"/>
    <lineage>
        <taxon>Eukaryota</taxon>
        <taxon>Fungi</taxon>
        <taxon>Dikarya</taxon>
        <taxon>Ascomycota</taxon>
        <taxon>Pezizomycotina</taxon>
        <taxon>Dothideomycetes</taxon>
        <taxon>Pleosporomycetidae</taxon>
        <taxon>Pleosporales</taxon>
        <taxon>Pleosporineae</taxon>
        <taxon>Didymellaceae</taxon>
        <taxon>Ascochyta</taxon>
    </lineage>
</organism>
<sequence length="139" mass="14764">MDLPRNGSRCNIYDDCVMCLTALRDLIVTLNGITILPDGRDNGGMTNALEINGRTLKTVISTALITTYGQAQSATKVLDQLLQMHDGTALVANLGAEADSESDSDDDHGVDLSGHTKRLPASAKTTTPCSDPKRGSWST</sequence>
<reference evidence="2 3" key="1">
    <citation type="journal article" date="2016" name="Sci. Rep.">
        <title>Draft genome sequencing and secretome analysis of fungal phytopathogen Ascochyta rabiei provides insight into the necrotrophic effector repertoire.</title>
        <authorList>
            <person name="Verma S."/>
            <person name="Gazara R.K."/>
            <person name="Nizam S."/>
            <person name="Parween S."/>
            <person name="Chattopadhyay D."/>
            <person name="Verma P.K."/>
        </authorList>
    </citation>
    <scope>NUCLEOTIDE SEQUENCE [LARGE SCALE GENOMIC DNA]</scope>
    <source>
        <strain evidence="2 3">ArDII</strain>
    </source>
</reference>
<dbReference type="Proteomes" id="UP000076837">
    <property type="component" value="Unassembled WGS sequence"/>
</dbReference>
<feature type="compositionally biased region" description="Acidic residues" evidence="1">
    <location>
        <begin position="98"/>
        <end position="108"/>
    </location>
</feature>
<dbReference type="EMBL" id="JYNV01000051">
    <property type="protein sequence ID" value="KZM27851.1"/>
    <property type="molecule type" value="Genomic_DNA"/>
</dbReference>
<protein>
    <submittedName>
        <fullName evidence="2">Uncharacterized protein</fullName>
    </submittedName>
</protein>
<accession>A0A163LJN4</accession>
<evidence type="ECO:0000313" key="2">
    <source>
        <dbReference type="EMBL" id="KZM27851.1"/>
    </source>
</evidence>
<evidence type="ECO:0000256" key="1">
    <source>
        <dbReference type="SAM" id="MobiDB-lite"/>
    </source>
</evidence>
<evidence type="ECO:0000313" key="3">
    <source>
        <dbReference type="Proteomes" id="UP000076837"/>
    </source>
</evidence>
<name>A0A163LJN4_DIDRA</name>
<gene>
    <name evidence="2" type="ORF">ST47_g1012</name>
</gene>
<comment type="caution">
    <text evidence="2">The sequence shown here is derived from an EMBL/GenBank/DDBJ whole genome shotgun (WGS) entry which is preliminary data.</text>
</comment>
<proteinExistence type="predicted"/>